<dbReference type="InterPro" id="IPR036047">
    <property type="entry name" value="F-box-like_dom_sf"/>
</dbReference>
<dbReference type="Pfam" id="PF07734">
    <property type="entry name" value="FBA_1"/>
    <property type="match status" value="1"/>
</dbReference>
<dbReference type="EMBL" id="KI517416">
    <property type="protein sequence ID" value="ESQ47196.1"/>
    <property type="molecule type" value="Genomic_DNA"/>
</dbReference>
<dbReference type="KEGG" id="eus:EUTSA_v10028127mg"/>
<dbReference type="Pfam" id="PF00646">
    <property type="entry name" value="F-box"/>
    <property type="match status" value="1"/>
</dbReference>
<dbReference type="InterPro" id="IPR006527">
    <property type="entry name" value="F-box-assoc_dom_typ1"/>
</dbReference>
<sequence length="146" mass="16098">MTSHLPPELVEEMLSRVPAKTLSRFRSTCKRRFSKKHLDRASKQLLVLMLNEYKVSSLTFNLHGIDNKKKAAPSIESKSEFSLKESHSSSGGQVVIVFHCDGLLLCTTNNGRLVKPGASYQVTVTTNTLCMLSDTKTANIVVATNS</sequence>
<dbReference type="Proteomes" id="UP000030689">
    <property type="component" value="Unassembled WGS sequence"/>
</dbReference>
<dbReference type="SUPFAM" id="SSF81383">
    <property type="entry name" value="F-box domain"/>
    <property type="match status" value="1"/>
</dbReference>
<feature type="domain" description="F-box" evidence="1">
    <location>
        <begin position="3"/>
        <end position="31"/>
    </location>
</feature>
<reference evidence="3 4" key="1">
    <citation type="journal article" date="2013" name="Front. Plant Sci.">
        <title>The Reference Genome of the Halophytic Plant Eutrema salsugineum.</title>
        <authorList>
            <person name="Yang R."/>
            <person name="Jarvis D.E."/>
            <person name="Chen H."/>
            <person name="Beilstein M.A."/>
            <person name="Grimwood J."/>
            <person name="Jenkins J."/>
            <person name="Shu S."/>
            <person name="Prochnik S."/>
            <person name="Xin M."/>
            <person name="Ma C."/>
            <person name="Schmutz J."/>
            <person name="Wing R.A."/>
            <person name="Mitchell-Olds T."/>
            <person name="Schumaker K.S."/>
            <person name="Wang X."/>
        </authorList>
    </citation>
    <scope>NUCLEOTIDE SEQUENCE [LARGE SCALE GENOMIC DNA]</scope>
</reference>
<evidence type="ECO:0000259" key="1">
    <source>
        <dbReference type="Pfam" id="PF00646"/>
    </source>
</evidence>
<feature type="domain" description="F-box associated beta-propeller type 1" evidence="2">
    <location>
        <begin position="47"/>
        <end position="114"/>
    </location>
</feature>
<dbReference type="AlphaFoldDB" id="V4NLA7"/>
<evidence type="ECO:0000313" key="3">
    <source>
        <dbReference type="EMBL" id="ESQ47196.1"/>
    </source>
</evidence>
<evidence type="ECO:0000313" key="4">
    <source>
        <dbReference type="Proteomes" id="UP000030689"/>
    </source>
</evidence>
<protein>
    <submittedName>
        <fullName evidence="3">Uncharacterized protein</fullName>
    </submittedName>
</protein>
<accession>V4NLA7</accession>
<evidence type="ECO:0000259" key="2">
    <source>
        <dbReference type="Pfam" id="PF07734"/>
    </source>
</evidence>
<keyword evidence="4" id="KW-1185">Reference proteome</keyword>
<organism evidence="3 4">
    <name type="scientific">Eutrema salsugineum</name>
    <name type="common">Saltwater cress</name>
    <name type="synonym">Sisymbrium salsugineum</name>
    <dbReference type="NCBI Taxonomy" id="72664"/>
    <lineage>
        <taxon>Eukaryota</taxon>
        <taxon>Viridiplantae</taxon>
        <taxon>Streptophyta</taxon>
        <taxon>Embryophyta</taxon>
        <taxon>Tracheophyta</taxon>
        <taxon>Spermatophyta</taxon>
        <taxon>Magnoliopsida</taxon>
        <taxon>eudicotyledons</taxon>
        <taxon>Gunneridae</taxon>
        <taxon>Pentapetalae</taxon>
        <taxon>rosids</taxon>
        <taxon>malvids</taxon>
        <taxon>Brassicales</taxon>
        <taxon>Brassicaceae</taxon>
        <taxon>Eutremeae</taxon>
        <taxon>Eutrema</taxon>
    </lineage>
</organism>
<name>V4NLA7_EUTSA</name>
<proteinExistence type="predicted"/>
<gene>
    <name evidence="3" type="ORF">EUTSA_v10028127mg</name>
</gene>
<dbReference type="InterPro" id="IPR001810">
    <property type="entry name" value="F-box_dom"/>
</dbReference>
<dbReference type="Gramene" id="ESQ47196">
    <property type="protein sequence ID" value="ESQ47196"/>
    <property type="gene ID" value="EUTSA_v10028127mg"/>
</dbReference>